<sequence length="201" mass="22209">MTDARLTALDSELAIVFPGTWATIPLHDEEAARRRVARLVTERVGRADRLARTRRTVRDELDKLVALAIDSDAFALALSMEILPGVPFPASIVMGREKWPDGSSGSVQERLAAAFPAGDPLDLSFGPARRASSVRQTRYEEQSAPELLADYRFAAPDESCVIHVRVNAPMAVEPELYLELFDAIVDSISFRPPLERPAELR</sequence>
<dbReference type="Proteomes" id="UP001142372">
    <property type="component" value="Unassembled WGS sequence"/>
</dbReference>
<name>A0A9W6LYY6_9MICO</name>
<proteinExistence type="predicted"/>
<protein>
    <submittedName>
        <fullName evidence="1">Uncharacterized protein</fullName>
    </submittedName>
</protein>
<dbReference type="AlphaFoldDB" id="A0A9W6LYY6"/>
<comment type="caution">
    <text evidence="1">The sequence shown here is derived from an EMBL/GenBank/DDBJ whole genome shotgun (WGS) entry which is preliminary data.</text>
</comment>
<organism evidence="1 2">
    <name type="scientific">Leifsonia poae</name>
    <dbReference type="NCBI Taxonomy" id="110933"/>
    <lineage>
        <taxon>Bacteria</taxon>
        <taxon>Bacillati</taxon>
        <taxon>Actinomycetota</taxon>
        <taxon>Actinomycetes</taxon>
        <taxon>Micrococcales</taxon>
        <taxon>Microbacteriaceae</taxon>
        <taxon>Leifsonia</taxon>
    </lineage>
</organism>
<reference evidence="1" key="1">
    <citation type="journal article" date="2014" name="Int. J. Syst. Evol. Microbiol.">
        <title>Complete genome sequence of Corynebacterium casei LMG S-19264T (=DSM 44701T), isolated from a smear-ripened cheese.</title>
        <authorList>
            <consortium name="US DOE Joint Genome Institute (JGI-PGF)"/>
            <person name="Walter F."/>
            <person name="Albersmeier A."/>
            <person name="Kalinowski J."/>
            <person name="Ruckert C."/>
        </authorList>
    </citation>
    <scope>NUCLEOTIDE SEQUENCE</scope>
    <source>
        <strain evidence="1">VKM Ac-1401</strain>
    </source>
</reference>
<gene>
    <name evidence="1" type="ORF">GCM10017584_06320</name>
</gene>
<dbReference type="RefSeq" id="WP_271175722.1">
    <property type="nucleotide sequence ID" value="NZ_BAAAJO010000001.1"/>
</dbReference>
<keyword evidence="2" id="KW-1185">Reference proteome</keyword>
<accession>A0A9W6LYY6</accession>
<dbReference type="EMBL" id="BSEN01000001">
    <property type="protein sequence ID" value="GLJ75059.1"/>
    <property type="molecule type" value="Genomic_DNA"/>
</dbReference>
<evidence type="ECO:0000313" key="2">
    <source>
        <dbReference type="Proteomes" id="UP001142372"/>
    </source>
</evidence>
<evidence type="ECO:0000313" key="1">
    <source>
        <dbReference type="EMBL" id="GLJ75059.1"/>
    </source>
</evidence>
<reference evidence="1" key="2">
    <citation type="submission" date="2023-01" db="EMBL/GenBank/DDBJ databases">
        <authorList>
            <person name="Sun Q."/>
            <person name="Evtushenko L."/>
        </authorList>
    </citation>
    <scope>NUCLEOTIDE SEQUENCE</scope>
    <source>
        <strain evidence="1">VKM Ac-1401</strain>
    </source>
</reference>